<comment type="caution">
    <text evidence="1">The sequence shown here is derived from an EMBL/GenBank/DDBJ whole genome shotgun (WGS) entry which is preliminary data.</text>
</comment>
<gene>
    <name evidence="1" type="ORF">CEXT_37001</name>
</gene>
<dbReference type="Proteomes" id="UP001054945">
    <property type="component" value="Unassembled WGS sequence"/>
</dbReference>
<sequence length="86" mass="10019">MHRRTFHFSSGYRIFASRSERAGKSFSLVSLLLCGEDLCHLSFVWFLPQEEYGALLYGSAFVSYRFRVNSTDLTESIDAECHRKRM</sequence>
<proteinExistence type="predicted"/>
<evidence type="ECO:0000313" key="1">
    <source>
        <dbReference type="EMBL" id="GIY58791.1"/>
    </source>
</evidence>
<evidence type="ECO:0000313" key="2">
    <source>
        <dbReference type="Proteomes" id="UP001054945"/>
    </source>
</evidence>
<keyword evidence="2" id="KW-1185">Reference proteome</keyword>
<accession>A0AAV4ULW1</accession>
<dbReference type="AlphaFoldDB" id="A0AAV4ULW1"/>
<dbReference type="EMBL" id="BPLR01013105">
    <property type="protein sequence ID" value="GIY58791.1"/>
    <property type="molecule type" value="Genomic_DNA"/>
</dbReference>
<organism evidence="1 2">
    <name type="scientific">Caerostris extrusa</name>
    <name type="common">Bark spider</name>
    <name type="synonym">Caerostris bankana</name>
    <dbReference type="NCBI Taxonomy" id="172846"/>
    <lineage>
        <taxon>Eukaryota</taxon>
        <taxon>Metazoa</taxon>
        <taxon>Ecdysozoa</taxon>
        <taxon>Arthropoda</taxon>
        <taxon>Chelicerata</taxon>
        <taxon>Arachnida</taxon>
        <taxon>Araneae</taxon>
        <taxon>Araneomorphae</taxon>
        <taxon>Entelegynae</taxon>
        <taxon>Araneoidea</taxon>
        <taxon>Araneidae</taxon>
        <taxon>Caerostris</taxon>
    </lineage>
</organism>
<name>A0AAV4ULW1_CAEEX</name>
<protein>
    <submittedName>
        <fullName evidence="1">Uncharacterized protein</fullName>
    </submittedName>
</protein>
<reference evidence="1 2" key="1">
    <citation type="submission" date="2021-06" db="EMBL/GenBank/DDBJ databases">
        <title>Caerostris extrusa draft genome.</title>
        <authorList>
            <person name="Kono N."/>
            <person name="Arakawa K."/>
        </authorList>
    </citation>
    <scope>NUCLEOTIDE SEQUENCE [LARGE SCALE GENOMIC DNA]</scope>
</reference>